<keyword evidence="2" id="KW-1185">Reference proteome</keyword>
<evidence type="ECO:0000313" key="2">
    <source>
        <dbReference type="Proteomes" id="UP000231919"/>
    </source>
</evidence>
<gene>
    <name evidence="1" type="ORF">CH378_14640</name>
</gene>
<sequence length="67" mass="8118">MTEIDKDLEDRIRKAYAGYTKAFNEFFGRDYLWPTQADDVIKTDDRVFAQKVAEYWEKEFQDIKTEK</sequence>
<dbReference type="EMBL" id="NPDP01000027">
    <property type="protein sequence ID" value="PJZ29119.1"/>
    <property type="molecule type" value="Genomic_DNA"/>
</dbReference>
<dbReference type="RefSeq" id="WP_100738832.1">
    <property type="nucleotide sequence ID" value="NZ_NPDO01000015.1"/>
</dbReference>
<organism evidence="1 2">
    <name type="scientific">Leptospira kmetyi</name>
    <dbReference type="NCBI Taxonomy" id="408139"/>
    <lineage>
        <taxon>Bacteria</taxon>
        <taxon>Pseudomonadati</taxon>
        <taxon>Spirochaetota</taxon>
        <taxon>Spirochaetia</taxon>
        <taxon>Leptospirales</taxon>
        <taxon>Leptospiraceae</taxon>
        <taxon>Leptospira</taxon>
    </lineage>
</organism>
<proteinExistence type="predicted"/>
<accession>A0ABX4N6W1</accession>
<evidence type="ECO:0000313" key="1">
    <source>
        <dbReference type="EMBL" id="PJZ29119.1"/>
    </source>
</evidence>
<dbReference type="Proteomes" id="UP000231919">
    <property type="component" value="Unassembled WGS sequence"/>
</dbReference>
<name>A0ABX4N6W1_9LEPT</name>
<protein>
    <submittedName>
        <fullName evidence="1">Uncharacterized protein</fullName>
    </submittedName>
</protein>
<reference evidence="1 2" key="1">
    <citation type="submission" date="2017-07" db="EMBL/GenBank/DDBJ databases">
        <title>Leptospira spp. isolated from tropical soils.</title>
        <authorList>
            <person name="Thibeaux R."/>
            <person name="Iraola G."/>
            <person name="Ferres I."/>
            <person name="Bierque E."/>
            <person name="Girault D."/>
            <person name="Soupe-Gilbert M.-E."/>
            <person name="Picardeau M."/>
            <person name="Goarant C."/>
        </authorList>
    </citation>
    <scope>NUCLEOTIDE SEQUENCE [LARGE SCALE GENOMIC DNA]</scope>
    <source>
        <strain evidence="1 2">JW2-C-B1</strain>
    </source>
</reference>
<comment type="caution">
    <text evidence="1">The sequence shown here is derived from an EMBL/GenBank/DDBJ whole genome shotgun (WGS) entry which is preliminary data.</text>
</comment>